<organism evidence="1 2">
    <name type="scientific">Tsuneonella deserti</name>
    <dbReference type="NCBI Taxonomy" id="2035528"/>
    <lineage>
        <taxon>Bacteria</taxon>
        <taxon>Pseudomonadati</taxon>
        <taxon>Pseudomonadota</taxon>
        <taxon>Alphaproteobacteria</taxon>
        <taxon>Sphingomonadales</taxon>
        <taxon>Erythrobacteraceae</taxon>
        <taxon>Tsuneonella</taxon>
    </lineage>
</organism>
<sequence>MQHFERAVSVPGSDNFVPRIGEVFDGELAQQRLILSQENSGHCHPLFRSPSLVRKRGPVGKAAATRAT</sequence>
<dbReference type="Proteomes" id="UP000619041">
    <property type="component" value="Unassembled WGS sequence"/>
</dbReference>
<name>A0ABQ1S2L7_9SPHN</name>
<gene>
    <name evidence="1" type="ORF">GCM10011515_03860</name>
</gene>
<evidence type="ECO:0000313" key="2">
    <source>
        <dbReference type="Proteomes" id="UP000619041"/>
    </source>
</evidence>
<proteinExistence type="predicted"/>
<dbReference type="EMBL" id="BMKL01000001">
    <property type="protein sequence ID" value="GGD87521.1"/>
    <property type="molecule type" value="Genomic_DNA"/>
</dbReference>
<reference evidence="2" key="1">
    <citation type="journal article" date="2019" name="Int. J. Syst. Evol. Microbiol.">
        <title>The Global Catalogue of Microorganisms (GCM) 10K type strain sequencing project: providing services to taxonomists for standard genome sequencing and annotation.</title>
        <authorList>
            <consortium name="The Broad Institute Genomics Platform"/>
            <consortium name="The Broad Institute Genome Sequencing Center for Infectious Disease"/>
            <person name="Wu L."/>
            <person name="Ma J."/>
        </authorList>
    </citation>
    <scope>NUCLEOTIDE SEQUENCE [LARGE SCALE GENOMIC DNA]</scope>
    <source>
        <strain evidence="2">CGMCC 1.15959</strain>
    </source>
</reference>
<comment type="caution">
    <text evidence="1">The sequence shown here is derived from an EMBL/GenBank/DDBJ whole genome shotgun (WGS) entry which is preliminary data.</text>
</comment>
<evidence type="ECO:0000313" key="1">
    <source>
        <dbReference type="EMBL" id="GGD87521.1"/>
    </source>
</evidence>
<accession>A0ABQ1S2L7</accession>
<protein>
    <submittedName>
        <fullName evidence="1">Uncharacterized protein</fullName>
    </submittedName>
</protein>
<keyword evidence="2" id="KW-1185">Reference proteome</keyword>